<proteinExistence type="inferred from homology"/>
<dbReference type="InterPro" id="IPR050519">
    <property type="entry name" value="Glycosyltransf_28_UgtP"/>
</dbReference>
<dbReference type="Proteomes" id="UP001163878">
    <property type="component" value="Chromosome"/>
</dbReference>
<feature type="compositionally biased region" description="Low complexity" evidence="4">
    <location>
        <begin position="201"/>
        <end position="212"/>
    </location>
</feature>
<evidence type="ECO:0000256" key="1">
    <source>
        <dbReference type="ARBA" id="ARBA00006962"/>
    </source>
</evidence>
<sequence>MTRRFMVLSAGMGAGHDAVAGELARRLGAQGHQVLVHDVLTLLPAGAGRALRSSYRFAVRHAPFLYAGVHALFLAPGGDDGRAGDGTPGGRPGRSRLLDVSPLPALAEGRLSALVREWRPDAVVSTFHLAAQITGRMRGRGTLPVPSAVFVTDFALHRGWFHPDNDLYLCVTESCAEAVRSATGARTAVPGPVVPPEFGRPPDTGTPDPGTPGRPEVLICTGAWGVGSGLIRTAQALAGHGCLPVLLCGRDERLRRRAGAVPGTIALGWVDDLPRRMASARLLVDNAAGQTAVQALAAGLPVVGYRPLAGHGATGVRAMAAEGLTASASSLGELLWRADELLAPGPVREAQLARAAALFRDDAARFVAELAAA</sequence>
<evidence type="ECO:0000313" key="7">
    <source>
        <dbReference type="Proteomes" id="UP001163878"/>
    </source>
</evidence>
<feature type="region of interest" description="Disordered" evidence="4">
    <location>
        <begin position="187"/>
        <end position="212"/>
    </location>
</feature>
<dbReference type="SUPFAM" id="SSF53756">
    <property type="entry name" value="UDP-Glycosyltransferase/glycogen phosphorylase"/>
    <property type="match status" value="1"/>
</dbReference>
<evidence type="ECO:0000256" key="4">
    <source>
        <dbReference type="SAM" id="MobiDB-lite"/>
    </source>
</evidence>
<reference evidence="6" key="1">
    <citation type="submission" date="2022-10" db="EMBL/GenBank/DDBJ databases">
        <title>Cytochrome P450 Catalyzes Benzene Ring Formation in the Biosynthesis of Trialkyl-Substituted Aromatic Polyketides.</title>
        <authorList>
            <person name="Zhao E."/>
            <person name="Ge H."/>
        </authorList>
    </citation>
    <scope>NUCLEOTIDE SEQUENCE</scope>
    <source>
        <strain evidence="6">NA0869</strain>
    </source>
</reference>
<keyword evidence="7" id="KW-1185">Reference proteome</keyword>
<dbReference type="Pfam" id="PF06925">
    <property type="entry name" value="MGDG_synth"/>
    <property type="match status" value="1"/>
</dbReference>
<evidence type="ECO:0000259" key="5">
    <source>
        <dbReference type="Pfam" id="PF06925"/>
    </source>
</evidence>
<dbReference type="InterPro" id="IPR009695">
    <property type="entry name" value="Diacylglyc_glucosyltr_N"/>
</dbReference>
<keyword evidence="2" id="KW-0328">Glycosyltransferase</keyword>
<evidence type="ECO:0000256" key="3">
    <source>
        <dbReference type="ARBA" id="ARBA00022679"/>
    </source>
</evidence>
<organism evidence="6 7">
    <name type="scientific">Streptomyces peucetius</name>
    <dbReference type="NCBI Taxonomy" id="1950"/>
    <lineage>
        <taxon>Bacteria</taxon>
        <taxon>Bacillati</taxon>
        <taxon>Actinomycetota</taxon>
        <taxon>Actinomycetes</taxon>
        <taxon>Kitasatosporales</taxon>
        <taxon>Streptomycetaceae</taxon>
        <taxon>Streptomyces</taxon>
    </lineage>
</organism>
<gene>
    <name evidence="6" type="ORF">OGH68_01970</name>
</gene>
<dbReference type="Gene3D" id="3.40.50.2000">
    <property type="entry name" value="Glycogen Phosphorylase B"/>
    <property type="match status" value="1"/>
</dbReference>
<name>A0ABY6I062_STRPE</name>
<evidence type="ECO:0000313" key="6">
    <source>
        <dbReference type="EMBL" id="UYQ60363.1"/>
    </source>
</evidence>
<dbReference type="EMBL" id="CP107567">
    <property type="protein sequence ID" value="UYQ60363.1"/>
    <property type="molecule type" value="Genomic_DNA"/>
</dbReference>
<feature type="domain" description="Diacylglycerol glucosyltransferase N-terminal" evidence="5">
    <location>
        <begin position="110"/>
        <end position="181"/>
    </location>
</feature>
<protein>
    <submittedName>
        <fullName evidence="6">Galactosyldiacylglycerol synthase</fullName>
    </submittedName>
</protein>
<comment type="similarity">
    <text evidence="1">Belongs to the glycosyltransferase 28 family.</text>
</comment>
<evidence type="ECO:0000256" key="2">
    <source>
        <dbReference type="ARBA" id="ARBA00022676"/>
    </source>
</evidence>
<accession>A0ABY6I062</accession>
<dbReference type="PANTHER" id="PTHR43025:SF3">
    <property type="entry name" value="MONOGALACTOSYLDIACYLGLYCEROL SYNTHASE 1, CHLOROPLASTIC"/>
    <property type="match status" value="1"/>
</dbReference>
<keyword evidence="3" id="KW-0808">Transferase</keyword>
<dbReference type="RefSeq" id="WP_264241527.1">
    <property type="nucleotide sequence ID" value="NZ_CP107567.1"/>
</dbReference>
<dbReference type="PANTHER" id="PTHR43025">
    <property type="entry name" value="MONOGALACTOSYLDIACYLGLYCEROL SYNTHASE"/>
    <property type="match status" value="1"/>
</dbReference>